<dbReference type="Gene3D" id="3.20.20.70">
    <property type="entry name" value="Aldolase class I"/>
    <property type="match status" value="1"/>
</dbReference>
<proteinExistence type="predicted"/>
<dbReference type="PANTHER" id="PTHR35273">
    <property type="entry name" value="ALPHA-1,4 POLYGALACTOSAMINIDASE, PUTATIVE (AFU_ORTHOLOGUE AFUA_3G07890)-RELATED"/>
    <property type="match status" value="1"/>
</dbReference>
<dbReference type="OrthoDB" id="2108802at2759"/>
<comment type="catalytic activity">
    <reaction evidence="1">
        <text>Hydrolysis of terminal, non-reducing alpha-D-galactose residues in alpha-D-galactosides, including galactose oligosaccharides, galactomannans and galactolipids.</text>
        <dbReference type="EC" id="3.2.1.22"/>
    </reaction>
</comment>
<sequence length="217" mass="24642">EVPQFPAGTPWDIILNYEGVSLEQLVAARGEVIDIDLMDLIDDNNTSYIMELKKTKSVICYFSAGSREDWRKDAMDFTAADIGKEMRDPNDPLEDWPGENWIDVKSTNVRNIMKARIEKAAKYGCSAIDPDNVDGYDSNHQDGYTYDKSVYAEYVNYLAGIARDNNLAIGLKNALDIIPDVQQNIQFAVNEQCHEKKECQIYESMTKADKAVFNIEY</sequence>
<name>A0A9P4KE87_9PLEO</name>
<comment type="caution">
    <text evidence="4">The sequence shown here is derived from an EMBL/GenBank/DDBJ whole genome shotgun (WGS) entry which is preliminary data.</text>
</comment>
<dbReference type="InterPro" id="IPR013785">
    <property type="entry name" value="Aldolase_TIM"/>
</dbReference>
<dbReference type="EC" id="3.2.1.22" evidence="2"/>
<evidence type="ECO:0000313" key="5">
    <source>
        <dbReference type="Proteomes" id="UP000800093"/>
    </source>
</evidence>
<keyword evidence="5" id="KW-1185">Reference proteome</keyword>
<dbReference type="PANTHER" id="PTHR35273:SF2">
    <property type="entry name" value="ALPHA-GALACTOSIDASE"/>
    <property type="match status" value="1"/>
</dbReference>
<dbReference type="EMBL" id="ML986598">
    <property type="protein sequence ID" value="KAF2266526.1"/>
    <property type="molecule type" value="Genomic_DNA"/>
</dbReference>
<dbReference type="InterPro" id="IPR004352">
    <property type="entry name" value="GH114_TIM-barrel"/>
</dbReference>
<evidence type="ECO:0000256" key="1">
    <source>
        <dbReference type="ARBA" id="ARBA00001255"/>
    </source>
</evidence>
<dbReference type="Proteomes" id="UP000800093">
    <property type="component" value="Unassembled WGS sequence"/>
</dbReference>
<dbReference type="AlphaFoldDB" id="A0A9P4KE87"/>
<dbReference type="InterPro" id="IPR017853">
    <property type="entry name" value="GH"/>
</dbReference>
<feature type="domain" description="Glycoside-hydrolase family GH114 TIM-barrel" evidence="3">
    <location>
        <begin position="11"/>
        <end position="217"/>
    </location>
</feature>
<dbReference type="SUPFAM" id="SSF51445">
    <property type="entry name" value="(Trans)glycosidases"/>
    <property type="match status" value="1"/>
</dbReference>
<protein>
    <recommendedName>
        <fullName evidence="2">alpha-galactosidase</fullName>
        <ecNumber evidence="2">3.2.1.22</ecNumber>
    </recommendedName>
</protein>
<evidence type="ECO:0000259" key="3">
    <source>
        <dbReference type="Pfam" id="PF03537"/>
    </source>
</evidence>
<evidence type="ECO:0000313" key="4">
    <source>
        <dbReference type="EMBL" id="KAF2266526.1"/>
    </source>
</evidence>
<feature type="non-terminal residue" evidence="4">
    <location>
        <position position="217"/>
    </location>
</feature>
<reference evidence="5" key="1">
    <citation type="journal article" date="2020" name="Stud. Mycol.">
        <title>101 Dothideomycetes genomes: A test case for predicting lifestyles and emergence of pathogens.</title>
        <authorList>
            <person name="Haridas S."/>
            <person name="Albert R."/>
            <person name="Binder M."/>
            <person name="Bloem J."/>
            <person name="LaButti K."/>
            <person name="Salamov A."/>
            <person name="Andreopoulos B."/>
            <person name="Baker S."/>
            <person name="Barry K."/>
            <person name="Bills G."/>
            <person name="Bluhm B."/>
            <person name="Cannon C."/>
            <person name="Castanera R."/>
            <person name="Culley D."/>
            <person name="Daum C."/>
            <person name="Ezra D."/>
            <person name="Gonzalez J."/>
            <person name="Henrissat B."/>
            <person name="Kuo A."/>
            <person name="Liang C."/>
            <person name="Lipzen A."/>
            <person name="Lutzoni F."/>
            <person name="Magnuson J."/>
            <person name="Mondo S."/>
            <person name="Nolan M."/>
            <person name="Ohm R."/>
            <person name="Pangilinan J."/>
            <person name="Park H.-J."/>
            <person name="Ramirez L."/>
            <person name="Alfaro M."/>
            <person name="Sun H."/>
            <person name="Tritt A."/>
            <person name="Yoshinaga Y."/>
            <person name="Zwiers L.-H."/>
            <person name="Turgeon B."/>
            <person name="Goodwin S."/>
            <person name="Spatafora J."/>
            <person name="Crous P."/>
            <person name="Grigoriev I."/>
        </authorList>
    </citation>
    <scope>NUCLEOTIDE SEQUENCE [LARGE SCALE GENOMIC DNA]</scope>
    <source>
        <strain evidence="5">CBS 304.66</strain>
    </source>
</reference>
<dbReference type="GO" id="GO:0004557">
    <property type="term" value="F:alpha-galactosidase activity"/>
    <property type="evidence" value="ECO:0007669"/>
    <property type="project" value="UniProtKB-EC"/>
</dbReference>
<gene>
    <name evidence="4" type="ORF">CC78DRAFT_420117</name>
</gene>
<accession>A0A9P4KE87</accession>
<evidence type="ECO:0000256" key="2">
    <source>
        <dbReference type="ARBA" id="ARBA00012755"/>
    </source>
</evidence>
<dbReference type="Pfam" id="PF03537">
    <property type="entry name" value="Glyco_hydro_114"/>
    <property type="match status" value="1"/>
</dbReference>
<organism evidence="4 5">
    <name type="scientific">Lojkania enalia</name>
    <dbReference type="NCBI Taxonomy" id="147567"/>
    <lineage>
        <taxon>Eukaryota</taxon>
        <taxon>Fungi</taxon>
        <taxon>Dikarya</taxon>
        <taxon>Ascomycota</taxon>
        <taxon>Pezizomycotina</taxon>
        <taxon>Dothideomycetes</taxon>
        <taxon>Pleosporomycetidae</taxon>
        <taxon>Pleosporales</taxon>
        <taxon>Pleosporales incertae sedis</taxon>
        <taxon>Lojkania</taxon>
    </lineage>
</organism>
<feature type="non-terminal residue" evidence="4">
    <location>
        <position position="1"/>
    </location>
</feature>